<accession>A0ACB7RM92</accession>
<comment type="caution">
    <text evidence="1">The sequence shown here is derived from an EMBL/GenBank/DDBJ whole genome shotgun (WGS) entry which is preliminary data.</text>
</comment>
<keyword evidence="2" id="KW-1185">Reference proteome</keyword>
<dbReference type="Proteomes" id="UP000821845">
    <property type="component" value="Chromosome 8"/>
</dbReference>
<dbReference type="EMBL" id="CM023488">
    <property type="protein sequence ID" value="KAH6923758.1"/>
    <property type="molecule type" value="Genomic_DNA"/>
</dbReference>
<evidence type="ECO:0000313" key="2">
    <source>
        <dbReference type="Proteomes" id="UP000821845"/>
    </source>
</evidence>
<protein>
    <submittedName>
        <fullName evidence="1">Uncharacterized protein</fullName>
    </submittedName>
</protein>
<gene>
    <name evidence="1" type="ORF">HPB50_005952</name>
</gene>
<sequence>MEVADVAKSFVQSCTLQPAHDDSSATSSLSFAQRQLDVLNGLLGSRDLTFFAGRSRLAHECITCCVSILLDVPPNLHLSGKVLTLFQHLTKDPQLLEWLRDEFELHLALAEFFQNTSVENNVSMQLQVIQLLRDVCYRHQVTLTESKLGYLGDFLFKRMESGNDELFLPCLELFNHLSWSTCAQQYMKMMPQLPKLCRALVPNTTSDNSCVVMHTLAIFANLSLDQFISNKMFSQSMKQTLQVLLCTVMANDLEARKIASDILEDLLNHQERRAWVLK</sequence>
<proteinExistence type="predicted"/>
<name>A0ACB7RM92_HYAAI</name>
<evidence type="ECO:0000313" key="1">
    <source>
        <dbReference type="EMBL" id="KAH6923758.1"/>
    </source>
</evidence>
<organism evidence="1 2">
    <name type="scientific">Hyalomma asiaticum</name>
    <name type="common">Tick</name>
    <dbReference type="NCBI Taxonomy" id="266040"/>
    <lineage>
        <taxon>Eukaryota</taxon>
        <taxon>Metazoa</taxon>
        <taxon>Ecdysozoa</taxon>
        <taxon>Arthropoda</taxon>
        <taxon>Chelicerata</taxon>
        <taxon>Arachnida</taxon>
        <taxon>Acari</taxon>
        <taxon>Parasitiformes</taxon>
        <taxon>Ixodida</taxon>
        <taxon>Ixodoidea</taxon>
        <taxon>Ixodidae</taxon>
        <taxon>Hyalomminae</taxon>
        <taxon>Hyalomma</taxon>
    </lineage>
</organism>
<reference evidence="1" key="1">
    <citation type="submission" date="2020-05" db="EMBL/GenBank/DDBJ databases">
        <title>Large-scale comparative analyses of tick genomes elucidate their genetic diversity and vector capacities.</title>
        <authorList>
            <person name="Jia N."/>
            <person name="Wang J."/>
            <person name="Shi W."/>
            <person name="Du L."/>
            <person name="Sun Y."/>
            <person name="Zhan W."/>
            <person name="Jiang J."/>
            <person name="Wang Q."/>
            <person name="Zhang B."/>
            <person name="Ji P."/>
            <person name="Sakyi L.B."/>
            <person name="Cui X."/>
            <person name="Yuan T."/>
            <person name="Jiang B."/>
            <person name="Yang W."/>
            <person name="Lam T.T.-Y."/>
            <person name="Chang Q."/>
            <person name="Ding S."/>
            <person name="Wang X."/>
            <person name="Zhu J."/>
            <person name="Ruan X."/>
            <person name="Zhao L."/>
            <person name="Wei J."/>
            <person name="Que T."/>
            <person name="Du C."/>
            <person name="Cheng J."/>
            <person name="Dai P."/>
            <person name="Han X."/>
            <person name="Huang E."/>
            <person name="Gao Y."/>
            <person name="Liu J."/>
            <person name="Shao H."/>
            <person name="Ye R."/>
            <person name="Li L."/>
            <person name="Wei W."/>
            <person name="Wang X."/>
            <person name="Wang C."/>
            <person name="Yang T."/>
            <person name="Huo Q."/>
            <person name="Li W."/>
            <person name="Guo W."/>
            <person name="Chen H."/>
            <person name="Zhou L."/>
            <person name="Ni X."/>
            <person name="Tian J."/>
            <person name="Zhou Y."/>
            <person name="Sheng Y."/>
            <person name="Liu T."/>
            <person name="Pan Y."/>
            <person name="Xia L."/>
            <person name="Li J."/>
            <person name="Zhao F."/>
            <person name="Cao W."/>
        </authorList>
    </citation>
    <scope>NUCLEOTIDE SEQUENCE</scope>
    <source>
        <strain evidence="1">Hyas-2018</strain>
    </source>
</reference>